<dbReference type="SUPFAM" id="SSF52172">
    <property type="entry name" value="CheY-like"/>
    <property type="match status" value="1"/>
</dbReference>
<dbReference type="EC" id="2.7.13.3" evidence="3"/>
<keyword evidence="4 7" id="KW-0597">Phosphoprotein</keyword>
<keyword evidence="8" id="KW-0472">Membrane</keyword>
<evidence type="ECO:0000256" key="1">
    <source>
        <dbReference type="ARBA" id="ARBA00000085"/>
    </source>
</evidence>
<dbReference type="GO" id="GO:0016020">
    <property type="term" value="C:membrane"/>
    <property type="evidence" value="ECO:0007669"/>
    <property type="project" value="UniProtKB-SubCell"/>
</dbReference>
<dbReference type="SUPFAM" id="SSF47384">
    <property type="entry name" value="Homodimeric domain of signal transducing histidine kinase"/>
    <property type="match status" value="1"/>
</dbReference>
<dbReference type="PROSITE" id="PS50109">
    <property type="entry name" value="HIS_KIN"/>
    <property type="match status" value="1"/>
</dbReference>
<keyword evidence="6" id="KW-0418">Kinase</keyword>
<dbReference type="Gene3D" id="3.30.565.10">
    <property type="entry name" value="Histidine kinase-like ATPase, C-terminal domain"/>
    <property type="match status" value="1"/>
</dbReference>
<dbReference type="Proteomes" id="UP000254266">
    <property type="component" value="Unassembled WGS sequence"/>
</dbReference>
<accession>A0A370DDF2</accession>
<dbReference type="InterPro" id="IPR003661">
    <property type="entry name" value="HisK_dim/P_dom"/>
</dbReference>
<evidence type="ECO:0000313" key="12">
    <source>
        <dbReference type="EMBL" id="RDH82327.1"/>
    </source>
</evidence>
<evidence type="ECO:0000259" key="9">
    <source>
        <dbReference type="PROSITE" id="PS50109"/>
    </source>
</evidence>
<dbReference type="Gene3D" id="3.40.50.2300">
    <property type="match status" value="1"/>
</dbReference>
<dbReference type="InterPro" id="IPR036097">
    <property type="entry name" value="HisK_dim/P_sf"/>
</dbReference>
<feature type="domain" description="Response regulatory" evidence="10">
    <location>
        <begin position="646"/>
        <end position="762"/>
    </location>
</feature>
<comment type="subcellular location">
    <subcellularLocation>
        <location evidence="2">Membrane</location>
    </subcellularLocation>
</comment>
<dbReference type="PRINTS" id="PR00344">
    <property type="entry name" value="BCTRLSENSOR"/>
</dbReference>
<evidence type="ECO:0000256" key="3">
    <source>
        <dbReference type="ARBA" id="ARBA00012438"/>
    </source>
</evidence>
<dbReference type="InterPro" id="IPR001789">
    <property type="entry name" value="Sig_transdc_resp-reg_receiver"/>
</dbReference>
<dbReference type="PROSITE" id="PS50885">
    <property type="entry name" value="HAMP"/>
    <property type="match status" value="1"/>
</dbReference>
<dbReference type="Pfam" id="PF00072">
    <property type="entry name" value="Response_reg"/>
    <property type="match status" value="1"/>
</dbReference>
<evidence type="ECO:0000256" key="6">
    <source>
        <dbReference type="ARBA" id="ARBA00022777"/>
    </source>
</evidence>
<dbReference type="PROSITE" id="PS50110">
    <property type="entry name" value="RESPONSE_REGULATORY"/>
    <property type="match status" value="1"/>
</dbReference>
<dbReference type="InterPro" id="IPR005467">
    <property type="entry name" value="His_kinase_dom"/>
</dbReference>
<dbReference type="PANTHER" id="PTHR43065">
    <property type="entry name" value="SENSOR HISTIDINE KINASE"/>
    <property type="match status" value="1"/>
</dbReference>
<dbReference type="InterPro" id="IPR003594">
    <property type="entry name" value="HATPase_dom"/>
</dbReference>
<dbReference type="Gene3D" id="1.10.287.130">
    <property type="match status" value="1"/>
</dbReference>
<evidence type="ECO:0000256" key="4">
    <source>
        <dbReference type="ARBA" id="ARBA00022553"/>
    </source>
</evidence>
<proteinExistence type="predicted"/>
<organism evidence="12 13">
    <name type="scientific">endosymbiont of Galathealinum brachiosum</name>
    <dbReference type="NCBI Taxonomy" id="2200906"/>
    <lineage>
        <taxon>Bacteria</taxon>
        <taxon>Pseudomonadati</taxon>
        <taxon>Pseudomonadota</taxon>
        <taxon>Gammaproteobacteria</taxon>
        <taxon>sulfur-oxidizing symbionts</taxon>
    </lineage>
</organism>
<feature type="domain" description="Histidine kinase" evidence="9">
    <location>
        <begin position="401"/>
        <end position="623"/>
    </location>
</feature>
<dbReference type="Pfam" id="PF00512">
    <property type="entry name" value="HisKA"/>
    <property type="match status" value="1"/>
</dbReference>
<protein>
    <recommendedName>
        <fullName evidence="3">histidine kinase</fullName>
        <ecNumber evidence="3">2.7.13.3</ecNumber>
    </recommendedName>
</protein>
<keyword evidence="8" id="KW-0812">Transmembrane</keyword>
<evidence type="ECO:0000313" key="13">
    <source>
        <dbReference type="Proteomes" id="UP000254266"/>
    </source>
</evidence>
<feature type="domain" description="HAMP" evidence="11">
    <location>
        <begin position="325"/>
        <end position="377"/>
    </location>
</feature>
<comment type="caution">
    <text evidence="12">The sequence shown here is derived from an EMBL/GenBank/DDBJ whole genome shotgun (WGS) entry which is preliminary data.</text>
</comment>
<dbReference type="SUPFAM" id="SSF158472">
    <property type="entry name" value="HAMP domain-like"/>
    <property type="match status" value="1"/>
</dbReference>
<dbReference type="CDD" id="cd00082">
    <property type="entry name" value="HisKA"/>
    <property type="match status" value="1"/>
</dbReference>
<dbReference type="SUPFAM" id="SSF55874">
    <property type="entry name" value="ATPase domain of HSP90 chaperone/DNA topoisomerase II/histidine kinase"/>
    <property type="match status" value="1"/>
</dbReference>
<evidence type="ECO:0000256" key="2">
    <source>
        <dbReference type="ARBA" id="ARBA00004370"/>
    </source>
</evidence>
<dbReference type="PANTHER" id="PTHR43065:SF49">
    <property type="entry name" value="HISTIDINE KINASE"/>
    <property type="match status" value="1"/>
</dbReference>
<evidence type="ECO:0000259" key="11">
    <source>
        <dbReference type="PROSITE" id="PS50885"/>
    </source>
</evidence>
<dbReference type="InterPro" id="IPR004358">
    <property type="entry name" value="Sig_transdc_His_kin-like_C"/>
</dbReference>
<keyword evidence="13" id="KW-1185">Reference proteome</keyword>
<keyword evidence="5" id="KW-0808">Transferase</keyword>
<reference evidence="12 13" key="1">
    <citation type="journal article" date="2018" name="ISME J.">
        <title>Endosymbiont genomes yield clues of tubeworm success.</title>
        <authorList>
            <person name="Li Y."/>
            <person name="Liles M.R."/>
            <person name="Halanych K.M."/>
        </authorList>
    </citation>
    <scope>NUCLEOTIDE SEQUENCE [LARGE SCALE GENOMIC DNA]</scope>
    <source>
        <strain evidence="12">A1464</strain>
    </source>
</reference>
<dbReference type="SMART" id="SM00388">
    <property type="entry name" value="HisKA"/>
    <property type="match status" value="1"/>
</dbReference>
<name>A0A370DDF2_9GAMM</name>
<dbReference type="Pfam" id="PF00672">
    <property type="entry name" value="HAMP"/>
    <property type="match status" value="1"/>
</dbReference>
<dbReference type="GO" id="GO:0000155">
    <property type="term" value="F:phosphorelay sensor kinase activity"/>
    <property type="evidence" value="ECO:0007669"/>
    <property type="project" value="InterPro"/>
</dbReference>
<dbReference type="InterPro" id="IPR011006">
    <property type="entry name" value="CheY-like_superfamily"/>
</dbReference>
<dbReference type="SMART" id="SM00304">
    <property type="entry name" value="HAMP"/>
    <property type="match status" value="1"/>
</dbReference>
<dbReference type="InterPro" id="IPR003660">
    <property type="entry name" value="HAMP_dom"/>
</dbReference>
<evidence type="ECO:0000256" key="5">
    <source>
        <dbReference type="ARBA" id="ARBA00022679"/>
    </source>
</evidence>
<dbReference type="InterPro" id="IPR036890">
    <property type="entry name" value="HATPase_C_sf"/>
</dbReference>
<feature type="transmembrane region" description="Helical" evidence="8">
    <location>
        <begin position="301"/>
        <end position="324"/>
    </location>
</feature>
<dbReference type="SMART" id="SM00387">
    <property type="entry name" value="HATPase_c"/>
    <property type="match status" value="1"/>
</dbReference>
<dbReference type="Gene3D" id="6.10.340.10">
    <property type="match status" value="1"/>
</dbReference>
<sequence>MTDFNIINKISIKNKTYLLVLLSVVVALILLFVSNNGLKAILIEQENLTYSTSIERYTNKLILEEQRYRLNTNGSIYDFKAANRAYDNAISYMDKLHQILSEVDKLNNSSLLLENSKRTRQSTNQYKNLYLRGVSLLTELKKQATILETEGEYITLIIQEYVESKRTEIKQDLSKETIEKINNGSNIWQYTYVTRLHEKKYRLSPDNVVLDAFNNDYQFMMAEWKRLKKMSNQSFEINKLNDFNASSKKYKNAMRLWVDFNKQLVTEVLPKMKELGNNVIASAIQSANLSVKHMSDKRNNIALTLLTVSIFTILLGILIGSMIAKSISQPLGKLKEHALAISDGKYETRIKVISKDEIGQLADAFNHMTTTIAKEMARREQAEKAQRRSQKMDAVGQLTGGIAHDFNNILGIILGNLELLEIYANNNEDIITRVHIIEKAGLRAADLTRQLLSFSRREAKQISTVNINQAISEMTEIISRSLTPEIEVKYILTEDLWLTEIDKGDFSDTLLNLCINARDSIKDHGYLTVETGNVTIDTPPAETANLNTGQYIKLSISDSGEGISDEFKERIYEPFFTTKEQGKGTGLGLSMVYAFVNRSNGFITCDSKTGVGTTFNIYLPKANIEAPLTMTQNKNPVDPLPAGNETILIVDDEEALIELAKDMLENKGYHILTASDGKQALEQLAKSPEIKLLFSDIVMPNGINGYELAEQATLNRNDLKVLLTSGFSEKDEPRDNKIRFNKNRLNKPYSQAELLTKIRSTLDETETH</sequence>
<comment type="catalytic activity">
    <reaction evidence="1">
        <text>ATP + protein L-histidine = ADP + protein N-phospho-L-histidine.</text>
        <dbReference type="EC" id="2.7.13.3"/>
    </reaction>
</comment>
<keyword evidence="8" id="KW-1133">Transmembrane helix</keyword>
<dbReference type="CDD" id="cd06225">
    <property type="entry name" value="HAMP"/>
    <property type="match status" value="1"/>
</dbReference>
<dbReference type="Pfam" id="PF02518">
    <property type="entry name" value="HATPase_c"/>
    <property type="match status" value="1"/>
</dbReference>
<dbReference type="SMART" id="SM00448">
    <property type="entry name" value="REC"/>
    <property type="match status" value="1"/>
</dbReference>
<evidence type="ECO:0000256" key="7">
    <source>
        <dbReference type="PROSITE-ProRule" id="PRU00169"/>
    </source>
</evidence>
<gene>
    <name evidence="12" type="ORF">DIZ80_08485</name>
</gene>
<feature type="modified residue" description="4-aspartylphosphate" evidence="7">
    <location>
        <position position="696"/>
    </location>
</feature>
<dbReference type="AlphaFoldDB" id="A0A370DDF2"/>
<evidence type="ECO:0000256" key="8">
    <source>
        <dbReference type="SAM" id="Phobius"/>
    </source>
</evidence>
<evidence type="ECO:0000259" key="10">
    <source>
        <dbReference type="PROSITE" id="PS50110"/>
    </source>
</evidence>
<feature type="transmembrane region" description="Helical" evidence="8">
    <location>
        <begin position="16"/>
        <end position="33"/>
    </location>
</feature>
<dbReference type="EMBL" id="QFXC01000011">
    <property type="protein sequence ID" value="RDH82327.1"/>
    <property type="molecule type" value="Genomic_DNA"/>
</dbReference>